<dbReference type="InterPro" id="IPR010119">
    <property type="entry name" value="Gluconeogen_factor"/>
</dbReference>
<dbReference type="NCBIfam" id="TIGR01826">
    <property type="entry name" value="CofD_related"/>
    <property type="match status" value="1"/>
</dbReference>
<sequence length="335" mass="36609">MVKKRPKIVVIGGGTGTFVALSGLKKHPVQLTAVVSMADSGGSNRIIRDEFGLLPTSDIRQCMVALAETNGESELLRKLFMYRFHQGKGIAGMTFGNLFIAALSDIMGSQEVAIEETGKILRISGTILPVTSDSVDLVAEYADGSRVVGEHEIDEPSHDGRMRIVKLSTKPSGRVDQHAAAAIREADLVVLGPGDLYTSILADVVISGVPEAIQACRGKIAYVVNLMTRWGQTYDFSASDHVREIETYIGTKRGLDAVVVNNNFDFPKAILSAYEKEHAKPIEDDLRGDGYRIIRRNLLSKLLYQKPRGDVLKRSVIRHDADTLGRALLEALRPL</sequence>
<dbReference type="PANTHER" id="PTHR30135:SF3">
    <property type="entry name" value="GLUCONEOGENESIS FACTOR-RELATED"/>
    <property type="match status" value="1"/>
</dbReference>
<evidence type="ECO:0000313" key="3">
    <source>
        <dbReference type="EMBL" id="OGY16238.1"/>
    </source>
</evidence>
<accession>A0A1G1VLF1</accession>
<name>A0A1G1VLF1_9BACT</name>
<dbReference type="SUPFAM" id="SSF142338">
    <property type="entry name" value="CofD-like"/>
    <property type="match status" value="1"/>
</dbReference>
<dbReference type="Gene3D" id="3.40.50.10680">
    <property type="entry name" value="CofD-like domains"/>
    <property type="match status" value="1"/>
</dbReference>
<keyword evidence="1 2" id="KW-0963">Cytoplasm</keyword>
<comment type="subcellular location">
    <subcellularLocation>
        <location evidence="2">Cytoplasm</location>
    </subcellularLocation>
</comment>
<comment type="caution">
    <text evidence="3">The sequence shown here is derived from an EMBL/GenBank/DDBJ whole genome shotgun (WGS) entry which is preliminary data.</text>
</comment>
<dbReference type="AlphaFoldDB" id="A0A1G1VLF1"/>
<dbReference type="Pfam" id="PF01933">
    <property type="entry name" value="CofD"/>
    <property type="match status" value="1"/>
</dbReference>
<dbReference type="CDD" id="cd07187">
    <property type="entry name" value="YvcK_like"/>
    <property type="match status" value="1"/>
</dbReference>
<dbReference type="EMBL" id="MHCI01000018">
    <property type="protein sequence ID" value="OGY16238.1"/>
    <property type="molecule type" value="Genomic_DNA"/>
</dbReference>
<dbReference type="InterPro" id="IPR002882">
    <property type="entry name" value="CofD"/>
</dbReference>
<dbReference type="GO" id="GO:0043743">
    <property type="term" value="F:LPPG:FO 2-phospho-L-lactate transferase activity"/>
    <property type="evidence" value="ECO:0007669"/>
    <property type="project" value="InterPro"/>
</dbReference>
<protein>
    <recommendedName>
        <fullName evidence="2">Putative gluconeogenesis factor</fullName>
    </recommendedName>
</protein>
<gene>
    <name evidence="3" type="ORF">A2785_01450</name>
</gene>
<proteinExistence type="inferred from homology"/>
<evidence type="ECO:0000256" key="1">
    <source>
        <dbReference type="ARBA" id="ARBA00022490"/>
    </source>
</evidence>
<dbReference type="Proteomes" id="UP000179069">
    <property type="component" value="Unassembled WGS sequence"/>
</dbReference>
<dbReference type="GO" id="GO:0005737">
    <property type="term" value="C:cytoplasm"/>
    <property type="evidence" value="ECO:0007669"/>
    <property type="project" value="UniProtKB-SubCell"/>
</dbReference>
<organism evidence="3 4">
    <name type="scientific">Candidatus Chisholmbacteria bacterium RIFCSPHIGHO2_01_FULL_49_18</name>
    <dbReference type="NCBI Taxonomy" id="1797590"/>
    <lineage>
        <taxon>Bacteria</taxon>
        <taxon>Candidatus Chisholmiibacteriota</taxon>
    </lineage>
</organism>
<dbReference type="GO" id="GO:0008360">
    <property type="term" value="P:regulation of cell shape"/>
    <property type="evidence" value="ECO:0007669"/>
    <property type="project" value="UniProtKB-UniRule"/>
</dbReference>
<evidence type="ECO:0000256" key="2">
    <source>
        <dbReference type="HAMAP-Rule" id="MF_00973"/>
    </source>
</evidence>
<dbReference type="InterPro" id="IPR038136">
    <property type="entry name" value="CofD-like_dom_sf"/>
</dbReference>
<comment type="similarity">
    <text evidence="2">Belongs to the gluconeogenesis factor family.</text>
</comment>
<evidence type="ECO:0000313" key="4">
    <source>
        <dbReference type="Proteomes" id="UP000179069"/>
    </source>
</evidence>
<comment type="function">
    <text evidence="2">Required for morphogenesis under gluconeogenic growth conditions.</text>
</comment>
<reference evidence="3 4" key="1">
    <citation type="journal article" date="2016" name="Nat. Commun.">
        <title>Thousands of microbial genomes shed light on interconnected biogeochemical processes in an aquifer system.</title>
        <authorList>
            <person name="Anantharaman K."/>
            <person name="Brown C.T."/>
            <person name="Hug L.A."/>
            <person name="Sharon I."/>
            <person name="Castelle C.J."/>
            <person name="Probst A.J."/>
            <person name="Thomas B.C."/>
            <person name="Singh A."/>
            <person name="Wilkins M.J."/>
            <person name="Karaoz U."/>
            <person name="Brodie E.L."/>
            <person name="Williams K.H."/>
            <person name="Hubbard S.S."/>
            <person name="Banfield J.F."/>
        </authorList>
    </citation>
    <scope>NUCLEOTIDE SEQUENCE [LARGE SCALE GENOMIC DNA]</scope>
</reference>
<dbReference type="PANTHER" id="PTHR30135">
    <property type="entry name" value="UNCHARACTERIZED PROTEIN YVCK-RELATED"/>
    <property type="match status" value="1"/>
</dbReference>
<dbReference type="HAMAP" id="MF_00973">
    <property type="entry name" value="Gluconeogen_factor"/>
    <property type="match status" value="1"/>
</dbReference>